<dbReference type="GO" id="GO:0005524">
    <property type="term" value="F:ATP binding"/>
    <property type="evidence" value="ECO:0007669"/>
    <property type="project" value="InterPro"/>
</dbReference>
<dbReference type="Gene3D" id="1.10.510.10">
    <property type="entry name" value="Transferase(Phosphotransferase) domain 1"/>
    <property type="match status" value="1"/>
</dbReference>
<dbReference type="SUPFAM" id="SSF56112">
    <property type="entry name" value="Protein kinase-like (PK-like)"/>
    <property type="match status" value="1"/>
</dbReference>
<feature type="domain" description="Protein kinase" evidence="2">
    <location>
        <begin position="25"/>
        <end position="316"/>
    </location>
</feature>
<dbReference type="RefSeq" id="WP_127111233.1">
    <property type="nucleotide sequence ID" value="NZ_RZGR01000013.1"/>
</dbReference>
<protein>
    <recommendedName>
        <fullName evidence="2">Protein kinase domain-containing protein</fullName>
    </recommendedName>
</protein>
<evidence type="ECO:0000313" key="3">
    <source>
        <dbReference type="EMBL" id="RUQ88341.1"/>
    </source>
</evidence>
<proteinExistence type="predicted"/>
<dbReference type="InterPro" id="IPR000719">
    <property type="entry name" value="Prot_kinase_dom"/>
</dbReference>
<dbReference type="SMART" id="SM00220">
    <property type="entry name" value="S_TKc"/>
    <property type="match status" value="1"/>
</dbReference>
<comment type="caution">
    <text evidence="3">The sequence shown here is derived from an EMBL/GenBank/DDBJ whole genome shotgun (WGS) entry which is preliminary data.</text>
</comment>
<dbReference type="AlphaFoldDB" id="A0A3S0X0E8"/>
<feature type="compositionally biased region" description="Low complexity" evidence="1">
    <location>
        <begin position="9"/>
        <end position="26"/>
    </location>
</feature>
<dbReference type="Proteomes" id="UP000288012">
    <property type="component" value="Unassembled WGS sequence"/>
</dbReference>
<organism evidence="3 4">
    <name type="scientific">Legionella septentrionalis</name>
    <dbReference type="NCBI Taxonomy" id="2498109"/>
    <lineage>
        <taxon>Bacteria</taxon>
        <taxon>Pseudomonadati</taxon>
        <taxon>Pseudomonadota</taxon>
        <taxon>Gammaproteobacteria</taxon>
        <taxon>Legionellales</taxon>
        <taxon>Legionellaceae</taxon>
        <taxon>Legionella</taxon>
    </lineage>
</organism>
<evidence type="ECO:0000256" key="1">
    <source>
        <dbReference type="SAM" id="MobiDB-lite"/>
    </source>
</evidence>
<sequence length="777" mass="88400">MAKYKTQIDNSGYDSGYESDGGTSYSQPKRLGSGNYSLCRILSSTDGLKHKIVLNPINSTQPSSSTQYGFDYDEVVAKARFFKTLYPSADVQLFISGDKTHYRLILPLLPGKAYNTFENPDYKQLLKLFLAAVRAVKTCHAKGLTIVDLKGDNLLFNNQLGNCILIDGGFSALTKQEYVKPSVFKRCQREVVQIGNTSCITLEGENLLNHFRQRHPHIAPECWSQYEVFADAAMDVYSLGDLLMRMSGFSSQKTIWPAIVQLIEWCKQTNPLQRPTIDILEKKVEELSKVLETELLAAKKDYLSLLDQIEEINGDFSKLTTLKEVQIHKKEVLNQVDKICDAESLKRISYLNPDDLIPIRFAIMQKKDTITRNATQVELHIKDQNSLNEKIQEHIAEIKKFVVTFPNSNSKISIQTQQKLLLLKLQKLVNTNLGKNESIILALEEKKREITTVAEKLITEIPSNKNKVPTTASDSRMPQKQAIAQINNLSVDFSNDIELSVVYRHREELLRKLATQQYNISFTSTEQGELQSAIRKKTEEINQKSKERIEVLNQAQQTIAKYIDEIKNKPIDFSGMASATEINNQSENLGQTLAALSAATNLLQAYKFLSIEKDTELTRVLEEKKNEIKQKAQSQLKLIDVLVQLKFDEHYKNFELKARDMRRKVEEEKNDYYVDGANTARQFCTELQEAKKSFLRGSNPEQFQKNCLDAIQKARPVLDKHREWRGAIAAFFLKLLSILTFGIFHSQLSFFAKAHSGKMLTGFETELNNSAIAIPSH</sequence>
<gene>
    <name evidence="3" type="ORF">EKM59_05570</name>
</gene>
<reference evidence="3 4" key="1">
    <citation type="submission" date="2018-12" db="EMBL/GenBank/DDBJ databases">
        <title>Legionella sp,whole genome shotgun sequence.</title>
        <authorList>
            <person name="Wu H."/>
        </authorList>
    </citation>
    <scope>NUCLEOTIDE SEQUENCE [LARGE SCALE GENOMIC DNA]</scope>
    <source>
        <strain evidence="4">km714</strain>
    </source>
</reference>
<dbReference type="GO" id="GO:0004672">
    <property type="term" value="F:protein kinase activity"/>
    <property type="evidence" value="ECO:0007669"/>
    <property type="project" value="InterPro"/>
</dbReference>
<feature type="region of interest" description="Disordered" evidence="1">
    <location>
        <begin position="1"/>
        <end position="28"/>
    </location>
</feature>
<evidence type="ECO:0000259" key="2">
    <source>
        <dbReference type="PROSITE" id="PS50011"/>
    </source>
</evidence>
<keyword evidence="4" id="KW-1185">Reference proteome</keyword>
<name>A0A3S0X0E8_9GAMM</name>
<dbReference type="InterPro" id="IPR011009">
    <property type="entry name" value="Kinase-like_dom_sf"/>
</dbReference>
<dbReference type="EMBL" id="RZGR01000013">
    <property type="protein sequence ID" value="RUQ88341.1"/>
    <property type="molecule type" value="Genomic_DNA"/>
</dbReference>
<accession>A0A3S0X0E8</accession>
<evidence type="ECO:0000313" key="4">
    <source>
        <dbReference type="Proteomes" id="UP000288012"/>
    </source>
</evidence>
<dbReference type="PROSITE" id="PS50011">
    <property type="entry name" value="PROTEIN_KINASE_DOM"/>
    <property type="match status" value="1"/>
</dbReference>